<dbReference type="Pfam" id="PF00059">
    <property type="entry name" value="Lectin_C"/>
    <property type="match status" value="1"/>
</dbReference>
<evidence type="ECO:0000313" key="3">
    <source>
        <dbReference type="Ensembl" id="ENSORLP00020023761.1"/>
    </source>
</evidence>
<evidence type="ECO:0000256" key="1">
    <source>
        <dbReference type="ARBA" id="ARBA00023157"/>
    </source>
</evidence>
<reference key="1">
    <citation type="journal article" date="2007" name="Nature">
        <title>The medaka draft genome and insights into vertebrate genome evolution.</title>
        <authorList>
            <person name="Kasahara M."/>
            <person name="Naruse K."/>
            <person name="Sasaki S."/>
            <person name="Nakatani Y."/>
            <person name="Qu W."/>
            <person name="Ahsan B."/>
            <person name="Yamada T."/>
            <person name="Nagayasu Y."/>
            <person name="Doi K."/>
            <person name="Kasai Y."/>
            <person name="Jindo T."/>
            <person name="Kobayashi D."/>
            <person name="Shimada A."/>
            <person name="Toyoda A."/>
            <person name="Kuroki Y."/>
            <person name="Fujiyama A."/>
            <person name="Sasaki T."/>
            <person name="Shimizu A."/>
            <person name="Asakawa S."/>
            <person name="Shimizu N."/>
            <person name="Hashimoto S."/>
            <person name="Yang J."/>
            <person name="Lee Y."/>
            <person name="Matsushima K."/>
            <person name="Sugano S."/>
            <person name="Sakaizumi M."/>
            <person name="Narita T."/>
            <person name="Ohishi K."/>
            <person name="Haga S."/>
            <person name="Ohta F."/>
            <person name="Nomoto H."/>
            <person name="Nogata K."/>
            <person name="Morishita T."/>
            <person name="Endo T."/>
            <person name="Shin-I T."/>
            <person name="Takeda H."/>
            <person name="Morishita S."/>
            <person name="Kohara Y."/>
        </authorList>
    </citation>
    <scope>NUCLEOTIDE SEQUENCE [LARGE SCALE GENOMIC DNA]</scope>
    <source>
        <strain>Hd-rR</strain>
    </source>
</reference>
<keyword evidence="1" id="KW-1015">Disulfide bond</keyword>
<dbReference type="Gene3D" id="3.10.100.10">
    <property type="entry name" value="Mannose-Binding Protein A, subunit A"/>
    <property type="match status" value="1"/>
</dbReference>
<dbReference type="InterPro" id="IPR050111">
    <property type="entry name" value="C-type_lectin/snaclec_domain"/>
</dbReference>
<proteinExistence type="predicted"/>
<evidence type="ECO:0000259" key="2">
    <source>
        <dbReference type="PROSITE" id="PS50041"/>
    </source>
</evidence>
<name>A0A3P9LSS0_ORYLA</name>
<dbReference type="PROSITE" id="PS50041">
    <property type="entry name" value="C_TYPE_LECTIN_2"/>
    <property type="match status" value="1"/>
</dbReference>
<reference evidence="3" key="3">
    <citation type="submission" date="2025-08" db="UniProtKB">
        <authorList>
            <consortium name="Ensembl"/>
        </authorList>
    </citation>
    <scope>IDENTIFICATION</scope>
    <source>
        <strain evidence="3">HNI</strain>
    </source>
</reference>
<organism evidence="3 4">
    <name type="scientific">Oryzias latipes</name>
    <name type="common">Japanese rice fish</name>
    <name type="synonym">Japanese killifish</name>
    <dbReference type="NCBI Taxonomy" id="8090"/>
    <lineage>
        <taxon>Eukaryota</taxon>
        <taxon>Metazoa</taxon>
        <taxon>Chordata</taxon>
        <taxon>Craniata</taxon>
        <taxon>Vertebrata</taxon>
        <taxon>Euteleostomi</taxon>
        <taxon>Actinopterygii</taxon>
        <taxon>Neopterygii</taxon>
        <taxon>Teleostei</taxon>
        <taxon>Neoteleostei</taxon>
        <taxon>Acanthomorphata</taxon>
        <taxon>Ovalentaria</taxon>
        <taxon>Atherinomorphae</taxon>
        <taxon>Beloniformes</taxon>
        <taxon>Adrianichthyidae</taxon>
        <taxon>Oryziinae</taxon>
        <taxon>Oryzias</taxon>
    </lineage>
</organism>
<dbReference type="Proteomes" id="UP000265180">
    <property type="component" value="Chromosome 18"/>
</dbReference>
<dbReference type="InterPro" id="IPR016186">
    <property type="entry name" value="C-type_lectin-like/link_sf"/>
</dbReference>
<accession>A0A3P9LSS0</accession>
<dbReference type="InterPro" id="IPR016187">
    <property type="entry name" value="CTDL_fold"/>
</dbReference>
<reference evidence="3" key="4">
    <citation type="submission" date="2025-09" db="UniProtKB">
        <authorList>
            <consortium name="Ensembl"/>
        </authorList>
    </citation>
    <scope>IDENTIFICATION</scope>
    <source>
        <strain evidence="3">HNI</strain>
    </source>
</reference>
<dbReference type="AlphaFoldDB" id="A0A3P9LSS0"/>
<feature type="domain" description="C-type lectin" evidence="2">
    <location>
        <begin position="61"/>
        <end position="138"/>
    </location>
</feature>
<dbReference type="PROSITE" id="PS00615">
    <property type="entry name" value="C_TYPE_LECTIN_1"/>
    <property type="match status" value="1"/>
</dbReference>
<dbReference type="SMART" id="SM00034">
    <property type="entry name" value="CLECT"/>
    <property type="match status" value="1"/>
</dbReference>
<dbReference type="InterPro" id="IPR018378">
    <property type="entry name" value="C-type_lectin_CS"/>
</dbReference>
<sequence>MSLGVLFVCFSLSGFFLLLIHIHFCLSFFQVPLQRSFDLFLKHSKVFFKHDYAIFKDMKEISSILPQNFTYRLWIGLYDAVDSWKWSDPQNGVKVGDYRPWQAGLPDNVGGMESCGAISRDGYWRDYTCTSLLPFLCFNGDYRDDPCYRL</sequence>
<dbReference type="SUPFAM" id="SSF56436">
    <property type="entry name" value="C-type lectin-like"/>
    <property type="match status" value="1"/>
</dbReference>
<reference evidence="3 4" key="2">
    <citation type="submission" date="2017-04" db="EMBL/GenBank/DDBJ databases">
        <title>CpG methylation of centromeres and impact of large insertions on vertebrate speciation.</title>
        <authorList>
            <person name="Ichikawa K."/>
            <person name="Yoshimura J."/>
            <person name="Morishita S."/>
        </authorList>
    </citation>
    <scope>NUCLEOTIDE SEQUENCE</scope>
    <source>
        <strain evidence="3 4">HNI</strain>
    </source>
</reference>
<evidence type="ECO:0000313" key="4">
    <source>
        <dbReference type="Proteomes" id="UP000265180"/>
    </source>
</evidence>
<dbReference type="PANTHER" id="PTHR22803">
    <property type="entry name" value="MANNOSE, PHOSPHOLIPASE, LECTIN RECEPTOR RELATED"/>
    <property type="match status" value="1"/>
</dbReference>
<dbReference type="InterPro" id="IPR001304">
    <property type="entry name" value="C-type_lectin-like"/>
</dbReference>
<dbReference type="Ensembl" id="ENSORLT00020008741.1">
    <property type="protein sequence ID" value="ENSORLP00020023761.1"/>
    <property type="gene ID" value="ENSORLG00020004786.1"/>
</dbReference>
<protein>
    <recommendedName>
        <fullName evidence="2">C-type lectin domain-containing protein</fullName>
    </recommendedName>
</protein>